<reference evidence="2 3" key="1">
    <citation type="journal article" date="2023" name="Life. Sci Alliance">
        <title>Evolutionary insights into 3D genome organization and epigenetic landscape of Vigna mungo.</title>
        <authorList>
            <person name="Junaid A."/>
            <person name="Singh B."/>
            <person name="Bhatia S."/>
        </authorList>
    </citation>
    <scope>NUCLEOTIDE SEQUENCE [LARGE SCALE GENOMIC DNA]</scope>
    <source>
        <strain evidence="2">Urdbean</strain>
    </source>
</reference>
<name>A0AAQ3MSW5_VIGMU</name>
<keyword evidence="3" id="KW-1185">Reference proteome</keyword>
<feature type="transmembrane region" description="Helical" evidence="1">
    <location>
        <begin position="73"/>
        <end position="91"/>
    </location>
</feature>
<evidence type="ECO:0000313" key="3">
    <source>
        <dbReference type="Proteomes" id="UP001374535"/>
    </source>
</evidence>
<dbReference type="AlphaFoldDB" id="A0AAQ3MSW5"/>
<keyword evidence="1" id="KW-0472">Membrane</keyword>
<keyword evidence="1" id="KW-1133">Transmembrane helix</keyword>
<evidence type="ECO:0000313" key="2">
    <source>
        <dbReference type="EMBL" id="WVY96637.1"/>
    </source>
</evidence>
<organism evidence="2 3">
    <name type="scientific">Vigna mungo</name>
    <name type="common">Black gram</name>
    <name type="synonym">Phaseolus mungo</name>
    <dbReference type="NCBI Taxonomy" id="3915"/>
    <lineage>
        <taxon>Eukaryota</taxon>
        <taxon>Viridiplantae</taxon>
        <taxon>Streptophyta</taxon>
        <taxon>Embryophyta</taxon>
        <taxon>Tracheophyta</taxon>
        <taxon>Spermatophyta</taxon>
        <taxon>Magnoliopsida</taxon>
        <taxon>eudicotyledons</taxon>
        <taxon>Gunneridae</taxon>
        <taxon>Pentapetalae</taxon>
        <taxon>rosids</taxon>
        <taxon>fabids</taxon>
        <taxon>Fabales</taxon>
        <taxon>Fabaceae</taxon>
        <taxon>Papilionoideae</taxon>
        <taxon>50 kb inversion clade</taxon>
        <taxon>NPAAA clade</taxon>
        <taxon>indigoferoid/millettioid clade</taxon>
        <taxon>Phaseoleae</taxon>
        <taxon>Vigna</taxon>
    </lineage>
</organism>
<keyword evidence="1" id="KW-0812">Transmembrane</keyword>
<gene>
    <name evidence="2" type="ORF">V8G54_028788</name>
</gene>
<accession>A0AAQ3MSW5</accession>
<dbReference type="Proteomes" id="UP001374535">
    <property type="component" value="Chromosome 9"/>
</dbReference>
<sequence length="109" mass="11788">MPGATPQALVVSMSKWRGSCAGSHLRSAARRRMEGWGAHSGGTTPSQYLPLAPLTIPPRPDMLLWPERMKTCLLGFGSVSVLASIGFCLLLRQEKGTLYGSAQILDLNY</sequence>
<proteinExistence type="predicted"/>
<protein>
    <submittedName>
        <fullName evidence="2">Uncharacterized protein</fullName>
    </submittedName>
</protein>
<evidence type="ECO:0000256" key="1">
    <source>
        <dbReference type="SAM" id="Phobius"/>
    </source>
</evidence>
<dbReference type="EMBL" id="CP144692">
    <property type="protein sequence ID" value="WVY96637.1"/>
    <property type="molecule type" value="Genomic_DNA"/>
</dbReference>